<name>A0A1J8QY16_9AGAM</name>
<gene>
    <name evidence="2" type="ORF">AZE42_07744</name>
</gene>
<dbReference type="EMBL" id="LVVM01003722">
    <property type="protein sequence ID" value="OJA14378.1"/>
    <property type="molecule type" value="Genomic_DNA"/>
</dbReference>
<comment type="caution">
    <text evidence="2">The sequence shown here is derived from an EMBL/GenBank/DDBJ whole genome shotgun (WGS) entry which is preliminary data.</text>
</comment>
<keyword evidence="3" id="KW-1185">Reference proteome</keyword>
<feature type="region of interest" description="Disordered" evidence="1">
    <location>
        <begin position="23"/>
        <end position="79"/>
    </location>
</feature>
<sequence length="95" mass="9545">MAKRSLCQMTPTPLVLLGQSAVGTGAGVSAPHPDSPQSASARGNTAFTSDRPLGVQPMSEGGVAVGGQPDLPEGHAGLGDKIIGKTQKVDLRPIC</sequence>
<dbReference type="Proteomes" id="UP000183567">
    <property type="component" value="Unassembled WGS sequence"/>
</dbReference>
<reference evidence="2 3" key="1">
    <citation type="submission" date="2016-03" db="EMBL/GenBank/DDBJ databases">
        <title>Comparative genomics of the ectomycorrhizal sister species Rhizopogon vinicolor and Rhizopogon vesiculosus (Basidiomycota: Boletales) reveals a divergence of the mating type B locus.</title>
        <authorList>
            <person name="Mujic A.B."/>
            <person name="Kuo A."/>
            <person name="Tritt A."/>
            <person name="Lipzen A."/>
            <person name="Chen C."/>
            <person name="Johnson J."/>
            <person name="Sharma A."/>
            <person name="Barry K."/>
            <person name="Grigoriev I.V."/>
            <person name="Spatafora J.W."/>
        </authorList>
    </citation>
    <scope>NUCLEOTIDE SEQUENCE [LARGE SCALE GENOMIC DNA]</scope>
    <source>
        <strain evidence="2 3">AM-OR11-056</strain>
    </source>
</reference>
<dbReference type="AlphaFoldDB" id="A0A1J8QY16"/>
<evidence type="ECO:0000313" key="2">
    <source>
        <dbReference type="EMBL" id="OJA14378.1"/>
    </source>
</evidence>
<protein>
    <submittedName>
        <fullName evidence="2">Uncharacterized protein</fullName>
    </submittedName>
</protein>
<proteinExistence type="predicted"/>
<accession>A0A1J8QY16</accession>
<dbReference type="OrthoDB" id="3210574at2759"/>
<evidence type="ECO:0000313" key="3">
    <source>
        <dbReference type="Proteomes" id="UP000183567"/>
    </source>
</evidence>
<evidence type="ECO:0000256" key="1">
    <source>
        <dbReference type="SAM" id="MobiDB-lite"/>
    </source>
</evidence>
<organism evidence="2 3">
    <name type="scientific">Rhizopogon vesiculosus</name>
    <dbReference type="NCBI Taxonomy" id="180088"/>
    <lineage>
        <taxon>Eukaryota</taxon>
        <taxon>Fungi</taxon>
        <taxon>Dikarya</taxon>
        <taxon>Basidiomycota</taxon>
        <taxon>Agaricomycotina</taxon>
        <taxon>Agaricomycetes</taxon>
        <taxon>Agaricomycetidae</taxon>
        <taxon>Boletales</taxon>
        <taxon>Suillineae</taxon>
        <taxon>Rhizopogonaceae</taxon>
        <taxon>Rhizopogon</taxon>
    </lineage>
</organism>
<feature type="compositionally biased region" description="Polar residues" evidence="1">
    <location>
        <begin position="35"/>
        <end position="48"/>
    </location>
</feature>